<feature type="domain" description="VWFA" evidence="3">
    <location>
        <begin position="53"/>
        <end position="239"/>
    </location>
</feature>
<dbReference type="Gene3D" id="3.40.50.410">
    <property type="entry name" value="von Willebrand factor, type A domain"/>
    <property type="match status" value="1"/>
</dbReference>
<feature type="chain" id="PRO_5028932552" evidence="2">
    <location>
        <begin position="29"/>
        <end position="515"/>
    </location>
</feature>
<reference evidence="4 5" key="1">
    <citation type="submission" date="2020-08" db="EMBL/GenBank/DDBJ databases">
        <title>Genome sequence of Tessaracoccus defluvii JCM 17540T.</title>
        <authorList>
            <person name="Hyun D.-W."/>
            <person name="Bae J.-W."/>
        </authorList>
    </citation>
    <scope>NUCLEOTIDE SEQUENCE [LARGE SCALE GENOMIC DNA]</scope>
    <source>
        <strain evidence="4 5">JCM 17540</strain>
    </source>
</reference>
<evidence type="ECO:0000256" key="1">
    <source>
        <dbReference type="SAM" id="Phobius"/>
    </source>
</evidence>
<dbReference type="EMBL" id="CP060789">
    <property type="protein sequence ID" value="QNP54814.1"/>
    <property type="molecule type" value="Genomic_DNA"/>
</dbReference>
<dbReference type="SMART" id="SM00327">
    <property type="entry name" value="VWA"/>
    <property type="match status" value="1"/>
</dbReference>
<name>A0A7H0H2P8_9ACTN</name>
<proteinExistence type="predicted"/>
<keyword evidence="1" id="KW-0472">Membrane</keyword>
<keyword evidence="2" id="KW-0732">Signal</keyword>
<feature type="signal peptide" evidence="2">
    <location>
        <begin position="1"/>
        <end position="28"/>
    </location>
</feature>
<organism evidence="4 5">
    <name type="scientific">Tessaracoccus defluvii</name>
    <dbReference type="NCBI Taxonomy" id="1285901"/>
    <lineage>
        <taxon>Bacteria</taxon>
        <taxon>Bacillati</taxon>
        <taxon>Actinomycetota</taxon>
        <taxon>Actinomycetes</taxon>
        <taxon>Propionibacteriales</taxon>
        <taxon>Propionibacteriaceae</taxon>
        <taxon>Tessaracoccus</taxon>
    </lineage>
</organism>
<dbReference type="KEGG" id="tdf:H9L22_10930"/>
<dbReference type="CDD" id="cd00198">
    <property type="entry name" value="vWFA"/>
    <property type="match status" value="1"/>
</dbReference>
<protein>
    <submittedName>
        <fullName evidence="4">VWA domain-containing protein</fullName>
    </submittedName>
</protein>
<sequence>MRGHVRGRALILAVAAMVLWCWAPLALAEGEAATPSTIDELLEIYGVADQPADFVLAIDTSSSMMDEPAIYPEVKDAYAGFLEAVNDGDFLSLITFDTTAKLRFSSNLTQDARAEALGSLPATADGGGTNTGAAIRMAIDQLGRADANDVQLVIFLTDGQPNVSADYAAMKEAADAAIQGRQVRVLGASLGTSEKTGASQLEAVFPGRTQVVALPNDQLKGFFADAIKRARIAQLYQPIRDEIGQGAVQVTTSDVSLDDPLRVEFTLTNGYGPLGATVTVEGARVATASGEELPSVLVDGRRTIVLAPGETSEPLVVEVDSGVPEEPIRAGEVTEEEYYRLTVDASVRVEPGDLIVQSVQVDTTGKVSQEPQTRASRTFGIAYWMIGAALAALVLMLALLVFLWRRFIATPPLWGTLVVRGGASYALRGTRVTIPNKQAKPAGAGMASAEFSTRRGRFHRGKPQIFATTNGEASITSNGHRVSQWPHRMRRGDVVKLERAKLEFQEKPIPTQQEK</sequence>
<dbReference type="PROSITE" id="PS50234">
    <property type="entry name" value="VWFA"/>
    <property type="match status" value="1"/>
</dbReference>
<keyword evidence="1" id="KW-0812">Transmembrane</keyword>
<dbReference type="Pfam" id="PF00092">
    <property type="entry name" value="VWA"/>
    <property type="match status" value="1"/>
</dbReference>
<feature type="transmembrane region" description="Helical" evidence="1">
    <location>
        <begin position="381"/>
        <end position="404"/>
    </location>
</feature>
<keyword evidence="5" id="KW-1185">Reference proteome</keyword>
<keyword evidence="1" id="KW-1133">Transmembrane helix</keyword>
<dbReference type="PANTHER" id="PTHR10579:SF43">
    <property type="entry name" value="ZINC FINGER (C3HC4-TYPE RING FINGER) FAMILY PROTEIN"/>
    <property type="match status" value="1"/>
</dbReference>
<dbReference type="PANTHER" id="PTHR10579">
    <property type="entry name" value="CALCIUM-ACTIVATED CHLORIDE CHANNEL REGULATOR"/>
    <property type="match status" value="1"/>
</dbReference>
<evidence type="ECO:0000256" key="2">
    <source>
        <dbReference type="SAM" id="SignalP"/>
    </source>
</evidence>
<gene>
    <name evidence="4" type="ORF">H9L22_10930</name>
</gene>
<dbReference type="RefSeq" id="WP_187719950.1">
    <property type="nucleotide sequence ID" value="NZ_BAABBL010000018.1"/>
</dbReference>
<dbReference type="InterPro" id="IPR036465">
    <property type="entry name" value="vWFA_dom_sf"/>
</dbReference>
<dbReference type="InterPro" id="IPR051266">
    <property type="entry name" value="CLCR"/>
</dbReference>
<evidence type="ECO:0000313" key="5">
    <source>
        <dbReference type="Proteomes" id="UP000516117"/>
    </source>
</evidence>
<dbReference type="AlphaFoldDB" id="A0A7H0H2P8"/>
<dbReference type="SUPFAM" id="SSF53300">
    <property type="entry name" value="vWA-like"/>
    <property type="match status" value="1"/>
</dbReference>
<dbReference type="InterPro" id="IPR002035">
    <property type="entry name" value="VWF_A"/>
</dbReference>
<dbReference type="Proteomes" id="UP000516117">
    <property type="component" value="Chromosome"/>
</dbReference>
<accession>A0A7H0H2P8</accession>
<evidence type="ECO:0000259" key="3">
    <source>
        <dbReference type="PROSITE" id="PS50234"/>
    </source>
</evidence>
<evidence type="ECO:0000313" key="4">
    <source>
        <dbReference type="EMBL" id="QNP54814.1"/>
    </source>
</evidence>